<evidence type="ECO:0000256" key="2">
    <source>
        <dbReference type="ARBA" id="ARBA00022801"/>
    </source>
</evidence>
<dbReference type="GO" id="GO:0071555">
    <property type="term" value="P:cell wall organization"/>
    <property type="evidence" value="ECO:0007669"/>
    <property type="project" value="UniProtKB-KW"/>
</dbReference>
<dbReference type="PROSITE" id="PS51257">
    <property type="entry name" value="PROKAR_LIPOPROTEIN"/>
    <property type="match status" value="1"/>
</dbReference>
<dbReference type="GO" id="GO:0042546">
    <property type="term" value="P:cell wall biogenesis"/>
    <property type="evidence" value="ECO:0007669"/>
    <property type="project" value="InterPro"/>
</dbReference>
<dbReference type="InterPro" id="IPR008263">
    <property type="entry name" value="GH16_AS"/>
</dbReference>
<evidence type="ECO:0000259" key="9">
    <source>
        <dbReference type="PROSITE" id="PS51762"/>
    </source>
</evidence>
<dbReference type="FunFam" id="2.60.120.200:FF:000025">
    <property type="entry name" value="Xyloglucan endotransglucosylase/hydrolase"/>
    <property type="match status" value="1"/>
</dbReference>
<dbReference type="GO" id="GO:0010411">
    <property type="term" value="P:xyloglucan metabolic process"/>
    <property type="evidence" value="ECO:0007669"/>
    <property type="project" value="InterPro"/>
</dbReference>
<evidence type="ECO:0000313" key="11">
    <source>
        <dbReference type="Proteomes" id="UP000631114"/>
    </source>
</evidence>
<keyword evidence="8" id="KW-0964">Secreted</keyword>
<organism evidence="10 11">
    <name type="scientific">Coptis chinensis</name>
    <dbReference type="NCBI Taxonomy" id="261450"/>
    <lineage>
        <taxon>Eukaryota</taxon>
        <taxon>Viridiplantae</taxon>
        <taxon>Streptophyta</taxon>
        <taxon>Embryophyta</taxon>
        <taxon>Tracheophyta</taxon>
        <taxon>Spermatophyta</taxon>
        <taxon>Magnoliopsida</taxon>
        <taxon>Ranunculales</taxon>
        <taxon>Ranunculaceae</taxon>
        <taxon>Coptidoideae</taxon>
        <taxon>Coptis</taxon>
    </lineage>
</organism>
<evidence type="ECO:0000256" key="7">
    <source>
        <dbReference type="PIRSR" id="PIRSR005604-2"/>
    </source>
</evidence>
<gene>
    <name evidence="10" type="ORF">IFM89_025708</name>
</gene>
<evidence type="ECO:0000256" key="4">
    <source>
        <dbReference type="ARBA" id="ARBA00023180"/>
    </source>
</evidence>
<dbReference type="InterPro" id="IPR010713">
    <property type="entry name" value="XET_C"/>
</dbReference>
<keyword evidence="11" id="KW-1185">Reference proteome</keyword>
<accession>A0A835I6K0</accession>
<dbReference type="InterPro" id="IPR044791">
    <property type="entry name" value="Beta-glucanase/XTH"/>
</dbReference>
<comment type="PTM">
    <text evidence="8">Contains at least one intrachain disulfide bond essential for its enzymatic activity.</text>
</comment>
<keyword evidence="8" id="KW-0134">Cell wall</keyword>
<dbReference type="OrthoDB" id="4781at2759"/>
<dbReference type="SUPFAM" id="SSF49899">
    <property type="entry name" value="Concanavalin A-like lectins/glucanases"/>
    <property type="match status" value="1"/>
</dbReference>
<dbReference type="GO" id="GO:0048046">
    <property type="term" value="C:apoplast"/>
    <property type="evidence" value="ECO:0007669"/>
    <property type="project" value="UniProtKB-SubCell"/>
</dbReference>
<dbReference type="Proteomes" id="UP000631114">
    <property type="component" value="Unassembled WGS sequence"/>
</dbReference>
<dbReference type="PIRSF" id="PIRSF005604">
    <property type="entry name" value="XET"/>
    <property type="match status" value="1"/>
</dbReference>
<evidence type="ECO:0000256" key="8">
    <source>
        <dbReference type="RuleBase" id="RU361120"/>
    </source>
</evidence>
<dbReference type="PRINTS" id="PR00737">
    <property type="entry name" value="GLHYDRLASE16"/>
</dbReference>
<feature type="active site" description="Nucleophile" evidence="6">
    <location>
        <position position="106"/>
    </location>
</feature>
<dbReference type="PROSITE" id="PS01034">
    <property type="entry name" value="GH16_1"/>
    <property type="match status" value="1"/>
</dbReference>
<evidence type="ECO:0000256" key="3">
    <source>
        <dbReference type="ARBA" id="ARBA00023157"/>
    </source>
</evidence>
<comment type="similarity">
    <text evidence="8">Belongs to the glycosyl hydrolase 16 family.</text>
</comment>
<comment type="caution">
    <text evidence="10">The sequence shown here is derived from an EMBL/GenBank/DDBJ whole genome shotgun (WGS) entry which is preliminary data.</text>
</comment>
<keyword evidence="5 8" id="KW-0326">Glycosidase</keyword>
<dbReference type="PROSITE" id="PS51762">
    <property type="entry name" value="GH16_2"/>
    <property type="match status" value="1"/>
</dbReference>
<dbReference type="EMBL" id="JADFTS010000004">
    <property type="protein sequence ID" value="KAF9610908.1"/>
    <property type="molecule type" value="Genomic_DNA"/>
</dbReference>
<dbReference type="InterPro" id="IPR013320">
    <property type="entry name" value="ConA-like_dom_sf"/>
</dbReference>
<feature type="active site" description="Proton donor" evidence="6">
    <location>
        <position position="110"/>
    </location>
</feature>
<evidence type="ECO:0000256" key="1">
    <source>
        <dbReference type="ARBA" id="ARBA00022679"/>
    </source>
</evidence>
<protein>
    <recommendedName>
        <fullName evidence="8">Xyloglucan endotransglucosylase/hydrolase</fullName>
        <ecNumber evidence="8">2.4.1.207</ecNumber>
    </recommendedName>
</protein>
<keyword evidence="3" id="KW-1015">Disulfide bond</keyword>
<dbReference type="GO" id="GO:0016762">
    <property type="term" value="F:xyloglucan:xyloglucosyl transferase activity"/>
    <property type="evidence" value="ECO:0007669"/>
    <property type="project" value="UniProtKB-EC"/>
</dbReference>
<dbReference type="GO" id="GO:0004553">
    <property type="term" value="F:hydrolase activity, hydrolyzing O-glycosyl compounds"/>
    <property type="evidence" value="ECO:0007669"/>
    <property type="project" value="InterPro"/>
</dbReference>
<evidence type="ECO:0000313" key="10">
    <source>
        <dbReference type="EMBL" id="KAF9610908.1"/>
    </source>
</evidence>
<feature type="glycosylation site" description="N-linked (GlcNAc...) asparagine" evidence="7">
    <location>
        <position position="114"/>
    </location>
</feature>
<dbReference type="AlphaFoldDB" id="A0A835I6K0"/>
<evidence type="ECO:0000256" key="6">
    <source>
        <dbReference type="PIRSR" id="PIRSR005604-1"/>
    </source>
</evidence>
<comment type="subcellular location">
    <subcellularLocation>
        <location evidence="8">Secreted</location>
        <location evidence="8">Cell wall</location>
    </subcellularLocation>
    <subcellularLocation>
        <location evidence="8">Secreted</location>
        <location evidence="8">Extracellular space</location>
        <location evidence="8">Apoplast</location>
    </subcellularLocation>
</comment>
<dbReference type="InterPro" id="IPR008264">
    <property type="entry name" value="Beta_glucanase"/>
</dbReference>
<dbReference type="EC" id="2.4.1.207" evidence="8"/>
<keyword evidence="4" id="KW-0325">Glycoprotein</keyword>
<name>A0A835I6K0_9MAGN</name>
<proteinExistence type="inferred from homology"/>
<comment type="function">
    <text evidence="8">Catalyzes xyloglucan endohydrolysis (XEH) and/or endotransglycosylation (XET). Cleaves and religates xyloglucan polymers, an essential constituent of the primary cell wall, and thereby participates in cell wall construction of growing tissues.</text>
</comment>
<reference evidence="10 11" key="1">
    <citation type="submission" date="2020-10" db="EMBL/GenBank/DDBJ databases">
        <title>The Coptis chinensis genome and diversification of protoberbering-type alkaloids.</title>
        <authorList>
            <person name="Wang B."/>
            <person name="Shu S."/>
            <person name="Song C."/>
            <person name="Liu Y."/>
        </authorList>
    </citation>
    <scope>NUCLEOTIDE SEQUENCE [LARGE SCALE GENOMIC DNA]</scope>
    <source>
        <strain evidence="10">HL-2020</strain>
        <tissue evidence="10">Leaf</tissue>
    </source>
</reference>
<keyword evidence="8" id="KW-0961">Cell wall biogenesis/degradation</keyword>
<dbReference type="InterPro" id="IPR016455">
    <property type="entry name" value="XTH"/>
</dbReference>
<keyword evidence="2 8" id="KW-0378">Hydrolase</keyword>
<dbReference type="PANTHER" id="PTHR31062">
    <property type="entry name" value="XYLOGLUCAN ENDOTRANSGLUCOSYLASE/HYDROLASE PROTEIN 8-RELATED"/>
    <property type="match status" value="1"/>
</dbReference>
<sequence length="294" mass="34595">MEGRVFQLENLVTISILMACFISSNALPFWDTFEIIWAPDHFKTSPDGQIWDVTLDHITGSGFRTKQSYRYGWFSMKIKLAGGDSAGVATTFYLCSDKDAGPHRDEIDFEFLGNRTGQPYSIQTNVFKNGGGGREMRHNLWFDPTQDFHSYSFLWNNHQIVFFVDKYPIRVFKNVFRRNRFFPNKKPMYLFSSIWNAEAWATRGGLDKINWNSAPFVSSYKDFQADGCQWYNPSPACAHTTTQKWWDQYNAWHLSQTQKNDFLWVQKNYVTYDYCKDRQRYPRIPTECLLNPLK</sequence>
<keyword evidence="8" id="KW-0052">Apoplast</keyword>
<feature type="domain" description="GH16" evidence="9">
    <location>
        <begin position="22"/>
        <end position="220"/>
    </location>
</feature>
<dbReference type="Gene3D" id="2.60.120.200">
    <property type="match status" value="1"/>
</dbReference>
<dbReference type="Pfam" id="PF00722">
    <property type="entry name" value="Glyco_hydro_16"/>
    <property type="match status" value="1"/>
</dbReference>
<evidence type="ECO:0000256" key="5">
    <source>
        <dbReference type="ARBA" id="ARBA00023295"/>
    </source>
</evidence>
<dbReference type="InterPro" id="IPR000757">
    <property type="entry name" value="Beta-glucanase-like"/>
</dbReference>
<dbReference type="CDD" id="cd02176">
    <property type="entry name" value="GH16_XET"/>
    <property type="match status" value="1"/>
</dbReference>
<dbReference type="Pfam" id="PF06955">
    <property type="entry name" value="XET_C"/>
    <property type="match status" value="1"/>
</dbReference>
<keyword evidence="1 8" id="KW-0808">Transferase</keyword>